<protein>
    <submittedName>
        <fullName evidence="1">Uncharacterized protein</fullName>
    </submittedName>
</protein>
<evidence type="ECO:0000313" key="1">
    <source>
        <dbReference type="EMBL" id="MEQ6290766.1"/>
    </source>
</evidence>
<dbReference type="RefSeq" id="WP_349586655.1">
    <property type="nucleotide sequence ID" value="NZ_JBEFLD010000004.1"/>
</dbReference>
<sequence>MRREFKIHCSDVSIQPDTLVWLFHFGRTEQQLAVDLAVTIDQIERWKSGHDAVPPMAVRLLQVLDAGDTLRCAGPWNGSRADGTRLYLDCGHDLALEFAELERLPDYRRLYHLHHLQTDLIERLTIERDFYRRECHQQARFGMVVNQLFS</sequence>
<dbReference type="EMBL" id="JBEFLD010000004">
    <property type="protein sequence ID" value="MEQ6290766.1"/>
    <property type="molecule type" value="Genomic_DNA"/>
</dbReference>
<evidence type="ECO:0000313" key="2">
    <source>
        <dbReference type="Proteomes" id="UP001433638"/>
    </source>
</evidence>
<dbReference type="Proteomes" id="UP001433638">
    <property type="component" value="Unassembled WGS sequence"/>
</dbReference>
<organism evidence="1 2">
    <name type="scientific">Vogesella oryzagri</name>
    <dbReference type="NCBI Taxonomy" id="3160864"/>
    <lineage>
        <taxon>Bacteria</taxon>
        <taxon>Pseudomonadati</taxon>
        <taxon>Pseudomonadota</taxon>
        <taxon>Betaproteobacteria</taxon>
        <taxon>Neisseriales</taxon>
        <taxon>Chromobacteriaceae</taxon>
        <taxon>Vogesella</taxon>
    </lineage>
</organism>
<comment type="caution">
    <text evidence="1">The sequence shown here is derived from an EMBL/GenBank/DDBJ whole genome shotgun (WGS) entry which is preliminary data.</text>
</comment>
<proteinExistence type="predicted"/>
<keyword evidence="2" id="KW-1185">Reference proteome</keyword>
<name>A0ABV1M438_9NEIS</name>
<reference evidence="1" key="1">
    <citation type="submission" date="2024-06" db="EMBL/GenBank/DDBJ databases">
        <title>Genome sequence of Vogesella sp. MAHUQ-64.</title>
        <authorList>
            <person name="Huq M.A."/>
        </authorList>
    </citation>
    <scope>NUCLEOTIDE SEQUENCE</scope>
    <source>
        <strain evidence="1">MAHUQ-64</strain>
    </source>
</reference>
<accession>A0ABV1M438</accession>
<gene>
    <name evidence="1" type="ORF">ABNW52_09080</name>
</gene>